<comment type="caution">
    <text evidence="8">The sequence shown here is derived from an EMBL/GenBank/DDBJ whole genome shotgun (WGS) entry which is preliminary data.</text>
</comment>
<dbReference type="InterPro" id="IPR002423">
    <property type="entry name" value="Cpn60/GroEL/TCP-1"/>
</dbReference>
<dbReference type="OrthoDB" id="10248520at2759"/>
<keyword evidence="4 7" id="KW-0067">ATP-binding</keyword>
<dbReference type="SUPFAM" id="SSF48592">
    <property type="entry name" value="GroEL equatorial domain-like"/>
    <property type="match status" value="1"/>
</dbReference>
<dbReference type="GO" id="GO:0005524">
    <property type="term" value="F:ATP binding"/>
    <property type="evidence" value="ECO:0007669"/>
    <property type="project" value="UniProtKB-KW"/>
</dbReference>
<sequence>MLANTSMDTDKIKIWGAKVKVHTFEEVAELEANEKVKMRQKVERILSYGADIFINRQLIYDYPEQLFREAGVASIEHADFEGIERLVGFVKKIYIDNNNTKNRHKKKKLLIVHIYLRCLVLNNNKRKREKKTETKEKETSTDKSQEYTNYTKLSTCGLVEEIMIGEDSVIKFTGVPRGEACTIVLRGASIHLLDEMERSIHDALCILTQTIKNTRVVLGGGASEMLMAHHVDEAARKHGGKEQMAMDGFANALRAIPTILADNAGFDAVDIVTKLRSEHAHKHTYMGIDIAKGTVGDMRKLGVIEAYKSKSQSLISAHEAAEMILRVDDIVKNAPRPRNDRMPHP</sequence>
<evidence type="ECO:0000256" key="4">
    <source>
        <dbReference type="ARBA" id="ARBA00022840"/>
    </source>
</evidence>
<dbReference type="Pfam" id="PF00118">
    <property type="entry name" value="Cpn60_TCP1"/>
    <property type="match status" value="1"/>
</dbReference>
<gene>
    <name evidence="8" type="ORF">RFI_05788</name>
</gene>
<evidence type="ECO:0000256" key="3">
    <source>
        <dbReference type="ARBA" id="ARBA00022741"/>
    </source>
</evidence>
<protein>
    <recommendedName>
        <fullName evidence="10">T-complex protein 1 subunit beta</fullName>
    </recommendedName>
</protein>
<keyword evidence="5 7" id="KW-0143">Chaperone</keyword>
<dbReference type="GO" id="GO:0140662">
    <property type="term" value="F:ATP-dependent protein folding chaperone"/>
    <property type="evidence" value="ECO:0007669"/>
    <property type="project" value="InterPro"/>
</dbReference>
<evidence type="ECO:0000313" key="8">
    <source>
        <dbReference type="EMBL" id="ETO31332.1"/>
    </source>
</evidence>
<dbReference type="EMBL" id="ASPP01004999">
    <property type="protein sequence ID" value="ETO31332.1"/>
    <property type="molecule type" value="Genomic_DNA"/>
</dbReference>
<organism evidence="8 9">
    <name type="scientific">Reticulomyxa filosa</name>
    <dbReference type="NCBI Taxonomy" id="46433"/>
    <lineage>
        <taxon>Eukaryota</taxon>
        <taxon>Sar</taxon>
        <taxon>Rhizaria</taxon>
        <taxon>Retaria</taxon>
        <taxon>Foraminifera</taxon>
        <taxon>Monothalamids</taxon>
        <taxon>Reticulomyxidae</taxon>
        <taxon>Reticulomyxa</taxon>
    </lineage>
</organism>
<comment type="subunit">
    <text evidence="2">Heterooligomeric complex of about 850 to 900 kDa that forms two stacked rings, 12 to 16 nm in diameter.</text>
</comment>
<dbReference type="PANTHER" id="PTHR11353">
    <property type="entry name" value="CHAPERONIN"/>
    <property type="match status" value="1"/>
</dbReference>
<name>X6P1A3_RETFI</name>
<evidence type="ECO:0008006" key="10">
    <source>
        <dbReference type="Google" id="ProtNLM"/>
    </source>
</evidence>
<proteinExistence type="inferred from homology"/>
<accession>X6P1A3</accession>
<dbReference type="Gene3D" id="1.10.560.10">
    <property type="entry name" value="GroEL-like equatorial domain"/>
    <property type="match status" value="1"/>
</dbReference>
<reference evidence="8 9" key="1">
    <citation type="journal article" date="2013" name="Curr. Biol.">
        <title>The Genome of the Foraminiferan Reticulomyxa filosa.</title>
        <authorList>
            <person name="Glockner G."/>
            <person name="Hulsmann N."/>
            <person name="Schleicher M."/>
            <person name="Noegel A.A."/>
            <person name="Eichinger L."/>
            <person name="Gallinger C."/>
            <person name="Pawlowski J."/>
            <person name="Sierra R."/>
            <person name="Euteneuer U."/>
            <person name="Pillet L."/>
            <person name="Moustafa A."/>
            <person name="Platzer M."/>
            <person name="Groth M."/>
            <person name="Szafranski K."/>
            <person name="Schliwa M."/>
        </authorList>
    </citation>
    <scope>NUCLEOTIDE SEQUENCE [LARGE SCALE GENOMIC DNA]</scope>
</reference>
<dbReference type="Proteomes" id="UP000023152">
    <property type="component" value="Unassembled WGS sequence"/>
</dbReference>
<keyword evidence="3 7" id="KW-0547">Nucleotide-binding</keyword>
<dbReference type="GO" id="GO:0005832">
    <property type="term" value="C:chaperonin-containing T-complex"/>
    <property type="evidence" value="ECO:0007669"/>
    <property type="project" value="UniProtKB-ARBA"/>
</dbReference>
<evidence type="ECO:0000313" key="9">
    <source>
        <dbReference type="Proteomes" id="UP000023152"/>
    </source>
</evidence>
<dbReference type="FunFam" id="1.10.560.10:FF:000017">
    <property type="entry name" value="T-complex protein 1 subunit eta"/>
    <property type="match status" value="1"/>
</dbReference>
<dbReference type="AlphaFoldDB" id="X6P1A3"/>
<dbReference type="Gene3D" id="3.50.7.10">
    <property type="entry name" value="GroEL"/>
    <property type="match status" value="1"/>
</dbReference>
<evidence type="ECO:0000256" key="7">
    <source>
        <dbReference type="RuleBase" id="RU004187"/>
    </source>
</evidence>
<comment type="function">
    <text evidence="6">Molecular chaperone; assists the folding of proteins upon ATP hydrolysis. Known to play a role, in vitro, in the folding of actin and tubulin.</text>
</comment>
<comment type="similarity">
    <text evidence="1 7">Belongs to the TCP-1 chaperonin family.</text>
</comment>
<evidence type="ECO:0000256" key="6">
    <source>
        <dbReference type="ARBA" id="ARBA00024677"/>
    </source>
</evidence>
<dbReference type="InterPro" id="IPR027409">
    <property type="entry name" value="GroEL-like_apical_dom_sf"/>
</dbReference>
<dbReference type="InterPro" id="IPR017998">
    <property type="entry name" value="Chaperone_TCP-1"/>
</dbReference>
<keyword evidence="9" id="KW-1185">Reference proteome</keyword>
<evidence type="ECO:0000256" key="1">
    <source>
        <dbReference type="ARBA" id="ARBA00008020"/>
    </source>
</evidence>
<evidence type="ECO:0000256" key="2">
    <source>
        <dbReference type="ARBA" id="ARBA00011531"/>
    </source>
</evidence>
<dbReference type="InterPro" id="IPR027413">
    <property type="entry name" value="GROEL-like_equatorial_sf"/>
</dbReference>
<dbReference type="PRINTS" id="PR00304">
    <property type="entry name" value="TCOMPLEXTCP1"/>
</dbReference>
<evidence type="ECO:0000256" key="5">
    <source>
        <dbReference type="ARBA" id="ARBA00023186"/>
    </source>
</evidence>
<dbReference type="SUPFAM" id="SSF52029">
    <property type="entry name" value="GroEL apical domain-like"/>
    <property type="match status" value="1"/>
</dbReference>